<dbReference type="Proteomes" id="UP000310477">
    <property type="component" value="Unassembled WGS sequence"/>
</dbReference>
<proteinExistence type="predicted"/>
<evidence type="ECO:0000313" key="4">
    <source>
        <dbReference type="EMBL" id="TKC02324.1"/>
    </source>
</evidence>
<protein>
    <submittedName>
        <fullName evidence="4">MCE family protein</fullName>
    </submittedName>
</protein>
<reference evidence="4 5" key="1">
    <citation type="submission" date="2019-04" db="EMBL/GenBank/DDBJ databases">
        <title>Pedobacter sp. AR-2-6 sp. nov., isolated from Arctic soil.</title>
        <authorList>
            <person name="Dahal R.H."/>
            <person name="Kim D.-U."/>
        </authorList>
    </citation>
    <scope>NUCLEOTIDE SEQUENCE [LARGE SCALE GENOMIC DNA]</scope>
    <source>
        <strain evidence="4 5">AR-2-6</strain>
    </source>
</reference>
<dbReference type="Pfam" id="PF02470">
    <property type="entry name" value="MlaD"/>
    <property type="match status" value="1"/>
</dbReference>
<organism evidence="4 5">
    <name type="scientific">Pedobacter cryotolerans</name>
    <dbReference type="NCBI Taxonomy" id="2571270"/>
    <lineage>
        <taxon>Bacteria</taxon>
        <taxon>Pseudomonadati</taxon>
        <taxon>Bacteroidota</taxon>
        <taxon>Sphingobacteriia</taxon>
        <taxon>Sphingobacteriales</taxon>
        <taxon>Sphingobacteriaceae</taxon>
        <taxon>Pedobacter</taxon>
    </lineage>
</organism>
<feature type="transmembrane region" description="Helical" evidence="2">
    <location>
        <begin position="12"/>
        <end position="31"/>
    </location>
</feature>
<dbReference type="AlphaFoldDB" id="A0A4U1CDS7"/>
<evidence type="ECO:0000313" key="5">
    <source>
        <dbReference type="Proteomes" id="UP000310477"/>
    </source>
</evidence>
<keyword evidence="2" id="KW-0472">Membrane</keyword>
<accession>A0A4U1CDS7</accession>
<keyword evidence="1" id="KW-0175">Coiled coil</keyword>
<dbReference type="PANTHER" id="PTHR33371">
    <property type="entry name" value="INTERMEMBRANE PHOSPHOLIPID TRANSPORT SYSTEM BINDING PROTEIN MLAD-RELATED"/>
    <property type="match status" value="1"/>
</dbReference>
<dbReference type="OrthoDB" id="9771725at2"/>
<evidence type="ECO:0000256" key="2">
    <source>
        <dbReference type="SAM" id="Phobius"/>
    </source>
</evidence>
<feature type="domain" description="Mce/MlaD" evidence="3">
    <location>
        <begin position="42"/>
        <end position="117"/>
    </location>
</feature>
<gene>
    <name evidence="4" type="ORF">FA045_03310</name>
</gene>
<dbReference type="InterPro" id="IPR003399">
    <property type="entry name" value="Mce/MlaD"/>
</dbReference>
<name>A0A4U1CDS7_9SPHI</name>
<evidence type="ECO:0000256" key="1">
    <source>
        <dbReference type="SAM" id="Coils"/>
    </source>
</evidence>
<sequence>MALTDNRRKITVGIFIALGLLIFILGIFTLGSQKKTFVKSFTLSVIFDDIQGLKKGNNVWFSGVKIGTIKKIEFFGTSQVKILMSIEEDVHQYIHKDAGASISADGLIGNKIVVITGGNPKLPFVEDGDQLKVDASISTDDMMKTLQVNNKNLVEITSDFKLLARNLVEGKGAAGALLTDQQIANDFKAMVANLNKTAVATSRTADEMSKFAGTLNTKDGLMNKLLTDTAVFTKFQQSAQSLQKSAQSAQELAANLNSASAKLKSSDNAAGLLLNDAKTAEQIKAIVSNLETGSKKLDENLEALQSNFLLRGFFKKRAKEQEKQAKEIKP</sequence>
<dbReference type="PANTHER" id="PTHR33371:SF4">
    <property type="entry name" value="INTERMEMBRANE PHOSPHOLIPID TRANSPORT SYSTEM BINDING PROTEIN MLAD"/>
    <property type="match status" value="1"/>
</dbReference>
<keyword evidence="5" id="KW-1185">Reference proteome</keyword>
<dbReference type="RefSeq" id="WP_136874463.1">
    <property type="nucleotide sequence ID" value="NZ_SWBO01000002.1"/>
</dbReference>
<evidence type="ECO:0000259" key="3">
    <source>
        <dbReference type="Pfam" id="PF02470"/>
    </source>
</evidence>
<comment type="caution">
    <text evidence="4">The sequence shown here is derived from an EMBL/GenBank/DDBJ whole genome shotgun (WGS) entry which is preliminary data.</text>
</comment>
<dbReference type="EMBL" id="SWBO01000002">
    <property type="protein sequence ID" value="TKC02324.1"/>
    <property type="molecule type" value="Genomic_DNA"/>
</dbReference>
<dbReference type="InterPro" id="IPR052336">
    <property type="entry name" value="MlaD_Phospholipid_Transporter"/>
</dbReference>
<keyword evidence="2" id="KW-1133">Transmembrane helix</keyword>
<keyword evidence="2" id="KW-0812">Transmembrane</keyword>
<feature type="coiled-coil region" evidence="1">
    <location>
        <begin position="239"/>
        <end position="307"/>
    </location>
</feature>